<feature type="chain" id="PRO_5045951656" evidence="1">
    <location>
        <begin position="21"/>
        <end position="243"/>
    </location>
</feature>
<evidence type="ECO:0000256" key="1">
    <source>
        <dbReference type="SAM" id="SignalP"/>
    </source>
</evidence>
<dbReference type="InterPro" id="IPR052158">
    <property type="entry name" value="INH-QAR"/>
</dbReference>
<comment type="caution">
    <text evidence="3">The sequence shown here is derived from an EMBL/GenBank/DDBJ whole genome shotgun (WGS) entry which is preliminary data.</text>
</comment>
<evidence type="ECO:0000313" key="4">
    <source>
        <dbReference type="Proteomes" id="UP000707731"/>
    </source>
</evidence>
<feature type="domain" description="DJ-1/PfpI" evidence="2">
    <location>
        <begin position="42"/>
        <end position="214"/>
    </location>
</feature>
<evidence type="ECO:0000313" key="3">
    <source>
        <dbReference type="EMBL" id="MBF6356579.1"/>
    </source>
</evidence>
<dbReference type="CDD" id="cd03139">
    <property type="entry name" value="GATase1_PfpI_2"/>
    <property type="match status" value="1"/>
</dbReference>
<dbReference type="PANTHER" id="PTHR43130:SF2">
    <property type="entry name" value="DJ-1_PFPI DOMAIN-CONTAINING PROTEIN"/>
    <property type="match status" value="1"/>
</dbReference>
<proteinExistence type="predicted"/>
<keyword evidence="1" id="KW-0732">Signal</keyword>
<dbReference type="PANTHER" id="PTHR43130">
    <property type="entry name" value="ARAC-FAMILY TRANSCRIPTIONAL REGULATOR"/>
    <property type="match status" value="1"/>
</dbReference>
<dbReference type="Proteomes" id="UP000707731">
    <property type="component" value="Unassembled WGS sequence"/>
</dbReference>
<name>A0ABS0DI03_9NOCA</name>
<gene>
    <name evidence="3" type="ORF">IU449_18855</name>
</gene>
<feature type="signal peptide" evidence="1">
    <location>
        <begin position="1"/>
        <end position="20"/>
    </location>
</feature>
<protein>
    <submittedName>
        <fullName evidence="3">DJ-1/PfpI family protein</fullName>
    </submittedName>
</protein>
<dbReference type="InterPro" id="IPR002818">
    <property type="entry name" value="DJ-1/PfpI"/>
</dbReference>
<dbReference type="InterPro" id="IPR029062">
    <property type="entry name" value="Class_I_gatase-like"/>
</dbReference>
<dbReference type="EMBL" id="JADLQN010000003">
    <property type="protein sequence ID" value="MBF6356579.1"/>
    <property type="molecule type" value="Genomic_DNA"/>
</dbReference>
<dbReference type="SUPFAM" id="SSF52317">
    <property type="entry name" value="Class I glutamine amidotransferase-like"/>
    <property type="match status" value="1"/>
</dbReference>
<dbReference type="Pfam" id="PF01965">
    <property type="entry name" value="DJ-1_PfpI"/>
    <property type="match status" value="1"/>
</dbReference>
<sequence length="243" mass="25656">MNRRAALRAGAGLGAVIAGASVTGASAQIRRSRPESPSGQWRVQILVFDGVDDLDIFAPLEVFGYAAHFDSRVEVELVTAASPQAVVLMSGTTIDVRTGWAPERADVLVVPGGGYGLPPGSPGVPSEIARGRLPRLLGEAAREGLTLASVCVGAMLLSAAGITRGRPCTTHHRLRKQLEQEGGVITGARVVDDGDLVTTGGVTSGLDLALWLVQRELGSDIAVAVEEVMEYERRGTVWRRERI</sequence>
<organism evidence="3 4">
    <name type="scientific">Nocardia higoensis</name>
    <dbReference type="NCBI Taxonomy" id="228599"/>
    <lineage>
        <taxon>Bacteria</taxon>
        <taxon>Bacillati</taxon>
        <taxon>Actinomycetota</taxon>
        <taxon>Actinomycetes</taxon>
        <taxon>Mycobacteriales</taxon>
        <taxon>Nocardiaceae</taxon>
        <taxon>Nocardia</taxon>
    </lineage>
</organism>
<reference evidence="3 4" key="1">
    <citation type="submission" date="2020-10" db="EMBL/GenBank/DDBJ databases">
        <title>Identification of Nocardia species via Next-generation sequencing and recognition of intraspecies genetic diversity.</title>
        <authorList>
            <person name="Li P."/>
            <person name="Li P."/>
            <person name="Lu B."/>
        </authorList>
    </citation>
    <scope>NUCLEOTIDE SEQUENCE [LARGE SCALE GENOMIC DNA]</scope>
    <source>
        <strain evidence="3 4">BJ06-0143</strain>
    </source>
</reference>
<keyword evidence="4" id="KW-1185">Reference proteome</keyword>
<accession>A0ABS0DI03</accession>
<dbReference type="Gene3D" id="3.40.50.880">
    <property type="match status" value="1"/>
</dbReference>
<evidence type="ECO:0000259" key="2">
    <source>
        <dbReference type="Pfam" id="PF01965"/>
    </source>
</evidence>